<sequence length="76" mass="9226">METINIILQIFRGLSLNWVLQLYSPFGLDMELLVIYLAYKLQPVMWKLFYIKMPTYFDFLLCYQIATFLGRFLKKF</sequence>
<protein>
    <submittedName>
        <fullName evidence="2">Uncharacterized protein</fullName>
    </submittedName>
</protein>
<keyword evidence="1" id="KW-1133">Transmembrane helix</keyword>
<accession>A0A8T3A7J5</accession>
<keyword evidence="3" id="KW-1185">Reference proteome</keyword>
<comment type="caution">
    <text evidence="2">The sequence shown here is derived from an EMBL/GenBank/DDBJ whole genome shotgun (WGS) entry which is preliminary data.</text>
</comment>
<evidence type="ECO:0000256" key="1">
    <source>
        <dbReference type="SAM" id="Phobius"/>
    </source>
</evidence>
<dbReference type="EMBL" id="JAGYWB010000018">
    <property type="protein sequence ID" value="KAI0491901.1"/>
    <property type="molecule type" value="Genomic_DNA"/>
</dbReference>
<reference evidence="2" key="1">
    <citation type="journal article" date="2022" name="Front. Genet.">
        <title>Chromosome-Scale Assembly of the Dendrobium nobile Genome Provides Insights Into the Molecular Mechanism of the Biosynthesis of the Medicinal Active Ingredient of Dendrobium.</title>
        <authorList>
            <person name="Xu Q."/>
            <person name="Niu S.-C."/>
            <person name="Li K.-L."/>
            <person name="Zheng P.-J."/>
            <person name="Zhang X.-J."/>
            <person name="Jia Y."/>
            <person name="Liu Y."/>
            <person name="Niu Y.-X."/>
            <person name="Yu L.-H."/>
            <person name="Chen D.-F."/>
            <person name="Zhang G.-Q."/>
        </authorList>
    </citation>
    <scope>NUCLEOTIDE SEQUENCE</scope>
    <source>
        <tissue evidence="2">Leaf</tissue>
    </source>
</reference>
<evidence type="ECO:0000313" key="3">
    <source>
        <dbReference type="Proteomes" id="UP000829196"/>
    </source>
</evidence>
<organism evidence="2 3">
    <name type="scientific">Dendrobium nobile</name>
    <name type="common">Orchid</name>
    <dbReference type="NCBI Taxonomy" id="94219"/>
    <lineage>
        <taxon>Eukaryota</taxon>
        <taxon>Viridiplantae</taxon>
        <taxon>Streptophyta</taxon>
        <taxon>Embryophyta</taxon>
        <taxon>Tracheophyta</taxon>
        <taxon>Spermatophyta</taxon>
        <taxon>Magnoliopsida</taxon>
        <taxon>Liliopsida</taxon>
        <taxon>Asparagales</taxon>
        <taxon>Orchidaceae</taxon>
        <taxon>Epidendroideae</taxon>
        <taxon>Malaxideae</taxon>
        <taxon>Dendrobiinae</taxon>
        <taxon>Dendrobium</taxon>
    </lineage>
</organism>
<name>A0A8T3A7J5_DENNO</name>
<dbReference type="AlphaFoldDB" id="A0A8T3A7J5"/>
<proteinExistence type="predicted"/>
<feature type="transmembrane region" description="Helical" evidence="1">
    <location>
        <begin position="22"/>
        <end position="41"/>
    </location>
</feature>
<feature type="transmembrane region" description="Helical" evidence="1">
    <location>
        <begin position="53"/>
        <end position="73"/>
    </location>
</feature>
<gene>
    <name evidence="2" type="ORF">KFK09_026163</name>
</gene>
<keyword evidence="1" id="KW-0472">Membrane</keyword>
<evidence type="ECO:0000313" key="2">
    <source>
        <dbReference type="EMBL" id="KAI0491901.1"/>
    </source>
</evidence>
<keyword evidence="1" id="KW-0812">Transmembrane</keyword>
<dbReference type="Proteomes" id="UP000829196">
    <property type="component" value="Unassembled WGS sequence"/>
</dbReference>